<keyword evidence="1" id="KW-0472">Membrane</keyword>
<name>A0A1G8NVY3_9RHOO</name>
<keyword evidence="3" id="KW-1185">Reference proteome</keyword>
<organism evidence="2 3">
    <name type="scientific">Propionivibrio dicarboxylicus</name>
    <dbReference type="NCBI Taxonomy" id="83767"/>
    <lineage>
        <taxon>Bacteria</taxon>
        <taxon>Pseudomonadati</taxon>
        <taxon>Pseudomonadota</taxon>
        <taxon>Betaproteobacteria</taxon>
        <taxon>Rhodocyclales</taxon>
        <taxon>Rhodocyclaceae</taxon>
        <taxon>Propionivibrio</taxon>
    </lineage>
</organism>
<feature type="transmembrane region" description="Helical" evidence="1">
    <location>
        <begin position="21"/>
        <end position="50"/>
    </location>
</feature>
<keyword evidence="1" id="KW-0812">Transmembrane</keyword>
<dbReference type="EMBL" id="FNCY01000037">
    <property type="protein sequence ID" value="SDI84377.1"/>
    <property type="molecule type" value="Genomic_DNA"/>
</dbReference>
<feature type="transmembrane region" description="Helical" evidence="1">
    <location>
        <begin position="109"/>
        <end position="130"/>
    </location>
</feature>
<dbReference type="AlphaFoldDB" id="A0A1G8NVY3"/>
<protein>
    <submittedName>
        <fullName evidence="2">Uncharacterized protein</fullName>
    </submittedName>
</protein>
<proteinExistence type="predicted"/>
<keyword evidence="1" id="KW-1133">Transmembrane helix</keyword>
<gene>
    <name evidence="2" type="ORF">SAMN05660652_04120</name>
</gene>
<reference evidence="2 3" key="1">
    <citation type="submission" date="2016-10" db="EMBL/GenBank/DDBJ databases">
        <authorList>
            <person name="de Groot N.N."/>
        </authorList>
    </citation>
    <scope>NUCLEOTIDE SEQUENCE [LARGE SCALE GENOMIC DNA]</scope>
    <source>
        <strain evidence="2 3">DSM 5885</strain>
    </source>
</reference>
<evidence type="ECO:0000256" key="1">
    <source>
        <dbReference type="SAM" id="Phobius"/>
    </source>
</evidence>
<accession>A0A1G8NVY3</accession>
<evidence type="ECO:0000313" key="3">
    <source>
        <dbReference type="Proteomes" id="UP000198607"/>
    </source>
</evidence>
<feature type="transmembrane region" description="Helical" evidence="1">
    <location>
        <begin position="70"/>
        <end position="88"/>
    </location>
</feature>
<sequence>MRTLRFGTLFIPIDATTELALALLLVGLGVLMFGWRKLAFSLFGMAAWSWLPPDYKYLIMDTAFELLELVPWWCLVLLVIWLLYRVAGNFIRDVAVHVASDMMSAAIRWLLTSRLGWSSLISIILGGMLWTRLG</sequence>
<dbReference type="STRING" id="83767.SAMN05660652_04120"/>
<dbReference type="RefSeq" id="WP_176786010.1">
    <property type="nucleotide sequence ID" value="NZ_FNCY01000037.1"/>
</dbReference>
<evidence type="ECO:0000313" key="2">
    <source>
        <dbReference type="EMBL" id="SDI84377.1"/>
    </source>
</evidence>
<dbReference type="Proteomes" id="UP000198607">
    <property type="component" value="Unassembled WGS sequence"/>
</dbReference>